<sequence length="636" mass="70205">MIMVFHWIRKTPLTEKPCSTTSARPSASAPACNTPHISPYFTRSKTQPAPLRRSSRRKVPRLPNLTDPKFLRSVIGSVGRKRARRRGKPKKAPVGTRKGEAAYWICQAEKLLAGKDNVHGQAKNQPAAHLGGRKITLREGLCRSGARKSSKRTPSQRLSASGGSGPAARRFLRLPAGLPGPPDVTFPRRPMRVPDAEGRGKQAPPRSGLLLLGPQSRRLIWKRKLGQMKAENAPWFSLSPGLPAVILPLPSCYVCRHSCKRDPAVFHVVDMIKPVTCGSHGGVAPGGVSCPRLPNYYFYKASLMEICPHPASARTIDAAEANQQQPLMHPKINNPIAAAAANPNQPLPQPPNTHPIVSVPCFGIRVINASCHELGISPLSRISFMIDYSVWSRRFPILHIFNHFFNLFKYFLFSLTKNRWPEDNADGQVLLIIKGLKHVVATHWAKFEEFLAGQREQVSHSGICSRNSSIWEGPAPGSDGPLRQWSHQGRNLGQVSMGPAWHNDQNTPPKAKIIMHIVVSPLPSLIVVIGVPTCKWSSLIITNNDLEKNLLKLRKDQKEDVLKISITWNTNSWNYLEAQAVVKTLLKHETAESLLQYEGIKAAVESLLPYTALPEAGPVTAGLHVPRFHVAKHEAA</sequence>
<feature type="region of interest" description="Disordered" evidence="1">
    <location>
        <begin position="16"/>
        <end position="97"/>
    </location>
</feature>
<feature type="compositionally biased region" description="Low complexity" evidence="1">
    <location>
        <begin position="19"/>
        <end position="31"/>
    </location>
</feature>
<dbReference type="GO" id="GO:0006364">
    <property type="term" value="P:rRNA processing"/>
    <property type="evidence" value="ECO:0007669"/>
    <property type="project" value="InterPro"/>
</dbReference>
<gene>
    <name evidence="3" type="ORF">PODLI_1B040787</name>
</gene>
<proteinExistence type="predicted"/>
<reference evidence="3" key="1">
    <citation type="submission" date="2022-12" db="EMBL/GenBank/DDBJ databases">
        <authorList>
            <person name="Alioto T."/>
            <person name="Alioto T."/>
            <person name="Gomez Garrido J."/>
        </authorList>
    </citation>
    <scope>NUCLEOTIDE SEQUENCE</scope>
</reference>
<evidence type="ECO:0000256" key="1">
    <source>
        <dbReference type="SAM" id="MobiDB-lite"/>
    </source>
</evidence>
<dbReference type="InterPro" id="IPR013934">
    <property type="entry name" value="Utp13_C"/>
</dbReference>
<accession>A0AA35JMX9</accession>
<keyword evidence="4" id="KW-1185">Reference proteome</keyword>
<dbReference type="Pfam" id="PF08625">
    <property type="entry name" value="Utp13"/>
    <property type="match status" value="1"/>
</dbReference>
<dbReference type="EMBL" id="OX395126">
    <property type="protein sequence ID" value="CAI5761774.1"/>
    <property type="molecule type" value="Genomic_DNA"/>
</dbReference>
<name>A0AA35JMX9_9SAUR</name>
<evidence type="ECO:0000313" key="3">
    <source>
        <dbReference type="EMBL" id="CAI5761774.1"/>
    </source>
</evidence>
<organism evidence="3 4">
    <name type="scientific">Podarcis lilfordi</name>
    <name type="common">Lilford's wall lizard</name>
    <dbReference type="NCBI Taxonomy" id="74358"/>
    <lineage>
        <taxon>Eukaryota</taxon>
        <taxon>Metazoa</taxon>
        <taxon>Chordata</taxon>
        <taxon>Craniata</taxon>
        <taxon>Vertebrata</taxon>
        <taxon>Euteleostomi</taxon>
        <taxon>Lepidosauria</taxon>
        <taxon>Squamata</taxon>
        <taxon>Bifurcata</taxon>
        <taxon>Unidentata</taxon>
        <taxon>Episquamata</taxon>
        <taxon>Laterata</taxon>
        <taxon>Lacertibaenia</taxon>
        <taxon>Lacertidae</taxon>
        <taxon>Podarcis</taxon>
    </lineage>
</organism>
<dbReference type="GO" id="GO:0032040">
    <property type="term" value="C:small-subunit processome"/>
    <property type="evidence" value="ECO:0007669"/>
    <property type="project" value="InterPro"/>
</dbReference>
<evidence type="ECO:0000259" key="2">
    <source>
        <dbReference type="Pfam" id="PF08625"/>
    </source>
</evidence>
<evidence type="ECO:0000313" key="4">
    <source>
        <dbReference type="Proteomes" id="UP001178461"/>
    </source>
</evidence>
<feature type="domain" description="U3 small nucleolar RNA-associated protein 13 C-terminal" evidence="2">
    <location>
        <begin position="542"/>
        <end position="611"/>
    </location>
</feature>
<feature type="region of interest" description="Disordered" evidence="1">
    <location>
        <begin position="120"/>
        <end position="209"/>
    </location>
</feature>
<dbReference type="Proteomes" id="UP001178461">
    <property type="component" value="Chromosome 1"/>
</dbReference>
<protein>
    <submittedName>
        <fullName evidence="3">Beta 3</fullName>
    </submittedName>
</protein>
<dbReference type="AlphaFoldDB" id="A0AA35JMX9"/>
<feature type="compositionally biased region" description="Basic residues" evidence="1">
    <location>
        <begin position="79"/>
        <end position="91"/>
    </location>
</feature>
<feature type="compositionally biased region" description="Polar residues" evidence="1">
    <location>
        <begin position="152"/>
        <end position="161"/>
    </location>
</feature>